<dbReference type="Pfam" id="PF09397">
    <property type="entry name" value="FtsK_gamma"/>
    <property type="match status" value="1"/>
</dbReference>
<dbReference type="Gene3D" id="1.10.10.10">
    <property type="entry name" value="Winged helix-like DNA-binding domain superfamily/Winged helix DNA-binding domain"/>
    <property type="match status" value="1"/>
</dbReference>
<dbReference type="eggNOG" id="COG3750">
    <property type="taxonomic scope" value="Bacteria"/>
</dbReference>
<dbReference type="InterPro" id="IPR046367">
    <property type="entry name" value="GapR-like_DNA-bd"/>
</dbReference>
<dbReference type="GO" id="GO:0003677">
    <property type="term" value="F:DNA binding"/>
    <property type="evidence" value="ECO:0007669"/>
    <property type="project" value="InterPro"/>
</dbReference>
<dbReference type="SMART" id="SM00843">
    <property type="entry name" value="Ftsk_gamma"/>
    <property type="match status" value="1"/>
</dbReference>
<keyword evidence="1" id="KW-0175">Coiled coil</keyword>
<evidence type="ECO:0000259" key="2">
    <source>
        <dbReference type="SMART" id="SM00843"/>
    </source>
</evidence>
<protein>
    <recommendedName>
        <fullName evidence="2">FtsK gamma domain-containing protein</fullName>
    </recommendedName>
</protein>
<dbReference type="PATRIC" id="fig|1317118.6.peg.1891"/>
<dbReference type="SUPFAM" id="SSF46785">
    <property type="entry name" value="Winged helix' DNA-binding domain"/>
    <property type="match status" value="1"/>
</dbReference>
<keyword evidence="4" id="KW-1185">Reference proteome</keyword>
<evidence type="ECO:0000256" key="1">
    <source>
        <dbReference type="SAM" id="Coils"/>
    </source>
</evidence>
<proteinExistence type="predicted"/>
<feature type="domain" description="FtsK gamma" evidence="2">
    <location>
        <begin position="29"/>
        <end position="93"/>
    </location>
</feature>
<sequence>MTAITLTAPDGTESAPFTLKDLRRLGRRIEERDPLFHDAACAVIREGRCSTSWIQRTFAIGYNRAARIVEQLEDIGIVSAPDHVGKRTVADATTIQTSIEVSKRVRSDLAKAHDSIKRSKGAPRMKHDPDFAKQADHAYGVAADELRQFIERFERLAEEKQEIADQQKEVMAEAKGRGYDTKVLRKLIALRKREPDDVAEEEAILDMYKLALGMG</sequence>
<gene>
    <name evidence="3" type="ORF">ATO8_09126</name>
</gene>
<dbReference type="InterPro" id="IPR018541">
    <property type="entry name" value="Ftsk_gamma"/>
</dbReference>
<dbReference type="NCBIfam" id="NF010247">
    <property type="entry name" value="PRK13694.1"/>
    <property type="match status" value="1"/>
</dbReference>
<dbReference type="InterPro" id="IPR036388">
    <property type="entry name" value="WH-like_DNA-bd_sf"/>
</dbReference>
<evidence type="ECO:0000313" key="3">
    <source>
        <dbReference type="EMBL" id="ETW13363.1"/>
    </source>
</evidence>
<dbReference type="InterPro" id="IPR050206">
    <property type="entry name" value="FtsK/SpoIIIE/SftA"/>
</dbReference>
<comment type="caution">
    <text evidence="3">The sequence shown here is derived from an EMBL/GenBank/DDBJ whole genome shotgun (WGS) entry which is preliminary data.</text>
</comment>
<dbReference type="PANTHER" id="PTHR22683">
    <property type="entry name" value="SPORULATION PROTEIN RELATED"/>
    <property type="match status" value="1"/>
</dbReference>
<reference evidence="3 4" key="1">
    <citation type="journal article" date="2014" name="Antonie Van Leeuwenhoek">
        <title>Roseivivax atlanticus sp. nov., isolated from surface seawater of the Atlantic Ocean.</title>
        <authorList>
            <person name="Li G."/>
            <person name="Lai Q."/>
            <person name="Liu X."/>
            <person name="Sun F."/>
            <person name="Shao Z."/>
        </authorList>
    </citation>
    <scope>NUCLEOTIDE SEQUENCE [LARGE SCALE GENOMIC DNA]</scope>
    <source>
        <strain evidence="3 4">22II-s10s</strain>
    </source>
</reference>
<feature type="coiled-coil region" evidence="1">
    <location>
        <begin position="143"/>
        <end position="177"/>
    </location>
</feature>
<dbReference type="EMBL" id="AQQW01000004">
    <property type="protein sequence ID" value="ETW13363.1"/>
    <property type="molecule type" value="Genomic_DNA"/>
</dbReference>
<dbReference type="Pfam" id="PF10073">
    <property type="entry name" value="GapR_DNA-bd"/>
    <property type="match status" value="1"/>
</dbReference>
<dbReference type="STRING" id="1379903.ATO8_09126"/>
<dbReference type="InterPro" id="IPR036390">
    <property type="entry name" value="WH_DNA-bd_sf"/>
</dbReference>
<organism evidence="3 4">
    <name type="scientific">Roseivivax marinus</name>
    <dbReference type="NCBI Taxonomy" id="1379903"/>
    <lineage>
        <taxon>Bacteria</taxon>
        <taxon>Pseudomonadati</taxon>
        <taxon>Pseudomonadota</taxon>
        <taxon>Alphaproteobacteria</taxon>
        <taxon>Rhodobacterales</taxon>
        <taxon>Roseobacteraceae</taxon>
        <taxon>Roseivivax</taxon>
    </lineage>
</organism>
<dbReference type="PANTHER" id="PTHR22683:SF41">
    <property type="entry name" value="DNA TRANSLOCASE FTSK"/>
    <property type="match status" value="1"/>
</dbReference>
<dbReference type="AlphaFoldDB" id="W4HLV6"/>
<dbReference type="Proteomes" id="UP000019063">
    <property type="component" value="Unassembled WGS sequence"/>
</dbReference>
<accession>W4HLV6</accession>
<name>W4HLV6_9RHOB</name>
<evidence type="ECO:0000313" key="4">
    <source>
        <dbReference type="Proteomes" id="UP000019063"/>
    </source>
</evidence>